<evidence type="ECO:0000256" key="1">
    <source>
        <dbReference type="SAM" id="MobiDB-lite"/>
    </source>
</evidence>
<gene>
    <name evidence="2" type="ORF">LCGC14_2357130</name>
</gene>
<feature type="compositionally biased region" description="Low complexity" evidence="1">
    <location>
        <begin position="1"/>
        <end position="12"/>
    </location>
</feature>
<sequence>MSATETAAQATTSKTRKYSGQVPAQIQKDSAEATSLQQEKKLPVAILTIRVMNDVGDLEIDVVNGDKIRLGLLERNLPKIYMAIQTSQRKET</sequence>
<dbReference type="EMBL" id="LAZR01034441">
    <property type="protein sequence ID" value="KKL45294.1"/>
    <property type="molecule type" value="Genomic_DNA"/>
</dbReference>
<proteinExistence type="predicted"/>
<organism evidence="2">
    <name type="scientific">marine sediment metagenome</name>
    <dbReference type="NCBI Taxonomy" id="412755"/>
    <lineage>
        <taxon>unclassified sequences</taxon>
        <taxon>metagenomes</taxon>
        <taxon>ecological metagenomes</taxon>
    </lineage>
</organism>
<accession>A0A0F9C822</accession>
<feature type="compositionally biased region" description="Polar residues" evidence="1">
    <location>
        <begin position="22"/>
        <end position="34"/>
    </location>
</feature>
<evidence type="ECO:0000313" key="2">
    <source>
        <dbReference type="EMBL" id="KKL45294.1"/>
    </source>
</evidence>
<dbReference type="AlphaFoldDB" id="A0A0F9C822"/>
<feature type="region of interest" description="Disordered" evidence="1">
    <location>
        <begin position="1"/>
        <end position="34"/>
    </location>
</feature>
<reference evidence="2" key="1">
    <citation type="journal article" date="2015" name="Nature">
        <title>Complex archaea that bridge the gap between prokaryotes and eukaryotes.</title>
        <authorList>
            <person name="Spang A."/>
            <person name="Saw J.H."/>
            <person name="Jorgensen S.L."/>
            <person name="Zaremba-Niedzwiedzka K."/>
            <person name="Martijn J."/>
            <person name="Lind A.E."/>
            <person name="van Eijk R."/>
            <person name="Schleper C."/>
            <person name="Guy L."/>
            <person name="Ettema T.J."/>
        </authorList>
    </citation>
    <scope>NUCLEOTIDE SEQUENCE</scope>
</reference>
<name>A0A0F9C822_9ZZZZ</name>
<comment type="caution">
    <text evidence="2">The sequence shown here is derived from an EMBL/GenBank/DDBJ whole genome shotgun (WGS) entry which is preliminary data.</text>
</comment>
<protein>
    <submittedName>
        <fullName evidence="2">Uncharacterized protein</fullName>
    </submittedName>
</protein>